<keyword evidence="2" id="KW-1185">Reference proteome</keyword>
<protein>
    <submittedName>
        <fullName evidence="1">Uncharacterized protein</fullName>
    </submittedName>
</protein>
<sequence>MAYADSVTGQAFRVKAVPTTATALVVPVVEKEELTKKDSDLNQYHLSGKQLGAMVGFMEGEELTIAIAKGNLPEDGWSILATDIAVVPA</sequence>
<name>A0A2D0VK17_9CAUD</name>
<reference evidence="2" key="1">
    <citation type="submission" date="2016-03" db="EMBL/GenBank/DDBJ databases">
        <authorList>
            <person name="Ploux O."/>
        </authorList>
    </citation>
    <scope>NUCLEOTIDE SEQUENCE [LARGE SCALE GENOMIC DNA]</scope>
</reference>
<organism evidence="1 2">
    <name type="scientific">Proteus phage PM 116</name>
    <dbReference type="NCBI Taxonomy" id="1837877"/>
    <lineage>
        <taxon>Viruses</taxon>
        <taxon>Duplodnaviria</taxon>
        <taxon>Heunggongvirae</taxon>
        <taxon>Uroviricota</taxon>
        <taxon>Caudoviricetes</taxon>
        <taxon>Autographivirales</taxon>
        <taxon>Autosignataviridae</taxon>
        <taxon>Molineuxvirinae</taxon>
        <taxon>Acadevirus</taxon>
        <taxon>Acadevirus PM116</taxon>
    </lineage>
</organism>
<accession>A0A2D0VK17</accession>
<dbReference type="Proteomes" id="UP000231485">
    <property type="component" value="Genome"/>
</dbReference>
<dbReference type="GeneID" id="54982657"/>
<dbReference type="EMBL" id="KU946962">
    <property type="protein sequence ID" value="ANU80126.1"/>
    <property type="molecule type" value="Genomic_DNA"/>
</dbReference>
<proteinExistence type="predicted"/>
<evidence type="ECO:0000313" key="2">
    <source>
        <dbReference type="Proteomes" id="UP000231485"/>
    </source>
</evidence>
<dbReference type="RefSeq" id="YP_009792452.1">
    <property type="nucleotide sequence ID" value="NC_047858.1"/>
</dbReference>
<dbReference type="KEGG" id="vg:54982657"/>
<evidence type="ECO:0000313" key="1">
    <source>
        <dbReference type="EMBL" id="ANU80126.1"/>
    </source>
</evidence>